<keyword evidence="2" id="KW-0001">2Fe-2S</keyword>
<dbReference type="EMBL" id="JAKFHA010000024">
    <property type="protein sequence ID" value="MCF2531467.1"/>
    <property type="molecule type" value="Genomic_DNA"/>
</dbReference>
<keyword evidence="6" id="KW-1185">Reference proteome</keyword>
<dbReference type="Proteomes" id="UP001165378">
    <property type="component" value="Unassembled WGS sequence"/>
</dbReference>
<comment type="caution">
    <text evidence="5">The sequence shown here is derived from an EMBL/GenBank/DDBJ whole genome shotgun (WGS) entry which is preliminary data.</text>
</comment>
<dbReference type="PANTHER" id="PTHR47354">
    <property type="entry name" value="NADH OXIDOREDUCTASE HCR"/>
    <property type="match status" value="1"/>
</dbReference>
<dbReference type="SUPFAM" id="SSF52343">
    <property type="entry name" value="Ferredoxin reductase-like, C-terminal NADP-linked domain"/>
    <property type="match status" value="1"/>
</dbReference>
<keyword evidence="3" id="KW-0411">Iron-sulfur</keyword>
<dbReference type="InterPro" id="IPR008333">
    <property type="entry name" value="Cbr1-like_FAD-bd_dom"/>
</dbReference>
<dbReference type="Gene3D" id="3.40.50.80">
    <property type="entry name" value="Nucleotide-binding domain of ferredoxin-NADP reductase (FNR) module"/>
    <property type="match status" value="1"/>
</dbReference>
<dbReference type="GO" id="GO:0016491">
    <property type="term" value="F:oxidoreductase activity"/>
    <property type="evidence" value="ECO:0007669"/>
    <property type="project" value="InterPro"/>
</dbReference>
<accession>A0AA41U532</accession>
<dbReference type="InterPro" id="IPR001433">
    <property type="entry name" value="OxRdtase_FAD/NAD-bd"/>
</dbReference>
<evidence type="ECO:0000313" key="6">
    <source>
        <dbReference type="Proteomes" id="UP001165378"/>
    </source>
</evidence>
<feature type="domain" description="FAD-binding FR-type" evidence="4">
    <location>
        <begin position="8"/>
        <end position="108"/>
    </location>
</feature>
<dbReference type="Pfam" id="PF00970">
    <property type="entry name" value="FAD_binding_6"/>
    <property type="match status" value="1"/>
</dbReference>
<proteinExistence type="predicted"/>
<keyword evidence="2" id="KW-0479">Metal-binding</keyword>
<keyword evidence="2" id="KW-0408">Iron</keyword>
<sequence length="243" mass="25960">MGGLTVPGAWLRARLTTRTAETATARTLVFSVPDWPGHLAGQHVDVRLTADDGYQAVRSYSLSAPAGEGVAISVQPVPDGEVSPYLAQELPVGADVQLRGPLGGWFVWRPESPDPVLLVAGGSGVAPLMAMLRARERSGAATPFRLVYSLREPGQRWFRDDLDRYAGRDGGADVHYVYTRVSPDGVVRPAGRLAAADLSAPGWLPQDRPLCFVCGPTGFVEHAANLLVGLGHDAGRIRTERFG</sequence>
<evidence type="ECO:0000256" key="2">
    <source>
        <dbReference type="ARBA" id="ARBA00022714"/>
    </source>
</evidence>
<comment type="cofactor">
    <cofactor evidence="1">
        <name>FAD</name>
        <dbReference type="ChEBI" id="CHEBI:57692"/>
    </cofactor>
</comment>
<dbReference type="Pfam" id="PF00175">
    <property type="entry name" value="NAD_binding_1"/>
    <property type="match status" value="1"/>
</dbReference>
<evidence type="ECO:0000259" key="4">
    <source>
        <dbReference type="PROSITE" id="PS51384"/>
    </source>
</evidence>
<evidence type="ECO:0000256" key="3">
    <source>
        <dbReference type="ARBA" id="ARBA00023014"/>
    </source>
</evidence>
<name>A0AA41U532_9ACTN</name>
<dbReference type="PRINTS" id="PR00410">
    <property type="entry name" value="PHEHYDRXLASE"/>
</dbReference>
<dbReference type="InterPro" id="IPR017927">
    <property type="entry name" value="FAD-bd_FR_type"/>
</dbReference>
<reference evidence="5" key="1">
    <citation type="submission" date="2022-01" db="EMBL/GenBank/DDBJ databases">
        <title>Genome-Based Taxonomic Classification of the Phylum Actinobacteria.</title>
        <authorList>
            <person name="Gao Y."/>
        </authorList>
    </citation>
    <scope>NUCLEOTIDE SEQUENCE</scope>
    <source>
        <strain evidence="5">KLBMP 8922</strain>
    </source>
</reference>
<gene>
    <name evidence="5" type="ORF">LZ495_30205</name>
</gene>
<dbReference type="PROSITE" id="PS51384">
    <property type="entry name" value="FAD_FR"/>
    <property type="match status" value="1"/>
</dbReference>
<dbReference type="InterPro" id="IPR050415">
    <property type="entry name" value="MRET"/>
</dbReference>
<dbReference type="InterPro" id="IPR039261">
    <property type="entry name" value="FNR_nucleotide-bd"/>
</dbReference>
<evidence type="ECO:0000313" key="5">
    <source>
        <dbReference type="EMBL" id="MCF2531467.1"/>
    </source>
</evidence>
<dbReference type="Gene3D" id="2.40.30.10">
    <property type="entry name" value="Translation factors"/>
    <property type="match status" value="1"/>
</dbReference>
<organism evidence="5 6">
    <name type="scientific">Yinghuangia soli</name>
    <dbReference type="NCBI Taxonomy" id="2908204"/>
    <lineage>
        <taxon>Bacteria</taxon>
        <taxon>Bacillati</taxon>
        <taxon>Actinomycetota</taxon>
        <taxon>Actinomycetes</taxon>
        <taxon>Kitasatosporales</taxon>
        <taxon>Streptomycetaceae</taxon>
        <taxon>Yinghuangia</taxon>
    </lineage>
</organism>
<dbReference type="InterPro" id="IPR017938">
    <property type="entry name" value="Riboflavin_synthase-like_b-brl"/>
</dbReference>
<dbReference type="AlphaFoldDB" id="A0AA41U532"/>
<dbReference type="GO" id="GO:0051537">
    <property type="term" value="F:2 iron, 2 sulfur cluster binding"/>
    <property type="evidence" value="ECO:0007669"/>
    <property type="project" value="UniProtKB-KW"/>
</dbReference>
<dbReference type="PANTHER" id="PTHR47354:SF5">
    <property type="entry name" value="PROTEIN RFBI"/>
    <property type="match status" value="1"/>
</dbReference>
<protein>
    <submittedName>
        <fullName evidence="5">FAD-binding oxidoreductase</fullName>
    </submittedName>
</protein>
<evidence type="ECO:0000256" key="1">
    <source>
        <dbReference type="ARBA" id="ARBA00001974"/>
    </source>
</evidence>
<dbReference type="SUPFAM" id="SSF63380">
    <property type="entry name" value="Riboflavin synthase domain-like"/>
    <property type="match status" value="1"/>
</dbReference>